<sequence length="95" mass="10652">MRHLDCLPEAPNARWQTYAVPRTLKFWRSGFCHPSVEETCGSKDFDLNLPVVFDALMTEPNSLRPADQSQLAGEEGGLLSRKVECCRTLKGIEDA</sequence>
<dbReference type="HOGENOM" id="CLU_2370830_0_0_5"/>
<organism evidence="1 2">
    <name type="scientific">Rhizobium mesoamericanum STM3625</name>
    <dbReference type="NCBI Taxonomy" id="1211777"/>
    <lineage>
        <taxon>Bacteria</taxon>
        <taxon>Pseudomonadati</taxon>
        <taxon>Pseudomonadota</taxon>
        <taxon>Alphaproteobacteria</taxon>
        <taxon>Hyphomicrobiales</taxon>
        <taxon>Rhizobiaceae</taxon>
        <taxon>Rhizobium/Agrobacterium group</taxon>
        <taxon>Rhizobium</taxon>
    </lineage>
</organism>
<evidence type="ECO:0000313" key="2">
    <source>
        <dbReference type="Proteomes" id="UP000009319"/>
    </source>
</evidence>
<gene>
    <name evidence="1" type="ORF">BN77_p2140040</name>
</gene>
<evidence type="ECO:0000313" key="1">
    <source>
        <dbReference type="EMBL" id="CCM79944.1"/>
    </source>
</evidence>
<comment type="caution">
    <text evidence="1">The sequence shown here is derived from an EMBL/GenBank/DDBJ whole genome shotgun (WGS) entry which is preliminary data.</text>
</comment>
<keyword evidence="2" id="KW-1185">Reference proteome</keyword>
<dbReference type="Proteomes" id="UP000009319">
    <property type="component" value="Unassembled WGS sequence"/>
</dbReference>
<protein>
    <submittedName>
        <fullName evidence="1">Uncharacterized protein</fullName>
    </submittedName>
</protein>
<name>K0Q6J0_9HYPH</name>
<dbReference type="AlphaFoldDB" id="K0Q6J0"/>
<dbReference type="EMBL" id="CANI01000077">
    <property type="protein sequence ID" value="CCM79944.1"/>
    <property type="molecule type" value="Genomic_DNA"/>
</dbReference>
<reference evidence="1 2" key="1">
    <citation type="journal article" date="2013" name="Genome Announc.">
        <title>Draft Genome Sequence of Rhizobium mesoamericanum STM3625, a Nitrogen-Fixing Symbiont of Mimosa pudica Isolated in French Guiana (South America).</title>
        <authorList>
            <person name="Moulin L."/>
            <person name="Mornico D."/>
            <person name="Melkonian R."/>
            <person name="Klonowska A."/>
        </authorList>
    </citation>
    <scope>NUCLEOTIDE SEQUENCE [LARGE SCALE GENOMIC DNA]</scope>
    <source>
        <strain evidence="1 2">STM3625</strain>
    </source>
</reference>
<dbReference type="STRING" id="1211777.BN77_p2140040"/>
<accession>K0Q6J0</accession>
<proteinExistence type="predicted"/>